<name>A0ABQ7DPG9_BRACR</name>
<reference evidence="1 2" key="1">
    <citation type="journal article" date="2020" name="BMC Genomics">
        <title>Intraspecific diversification of the crop wild relative Brassica cretica Lam. using demographic model selection.</title>
        <authorList>
            <person name="Kioukis A."/>
            <person name="Michalopoulou V.A."/>
            <person name="Briers L."/>
            <person name="Pirintsos S."/>
            <person name="Studholme D.J."/>
            <person name="Pavlidis P."/>
            <person name="Sarris P.F."/>
        </authorList>
    </citation>
    <scope>NUCLEOTIDE SEQUENCE [LARGE SCALE GENOMIC DNA]</scope>
    <source>
        <strain evidence="2">cv. PFS-1207/04</strain>
    </source>
</reference>
<organism evidence="1 2">
    <name type="scientific">Brassica cretica</name>
    <name type="common">Mustard</name>
    <dbReference type="NCBI Taxonomy" id="69181"/>
    <lineage>
        <taxon>Eukaryota</taxon>
        <taxon>Viridiplantae</taxon>
        <taxon>Streptophyta</taxon>
        <taxon>Embryophyta</taxon>
        <taxon>Tracheophyta</taxon>
        <taxon>Spermatophyta</taxon>
        <taxon>Magnoliopsida</taxon>
        <taxon>eudicotyledons</taxon>
        <taxon>Gunneridae</taxon>
        <taxon>Pentapetalae</taxon>
        <taxon>rosids</taxon>
        <taxon>malvids</taxon>
        <taxon>Brassicales</taxon>
        <taxon>Brassicaceae</taxon>
        <taxon>Brassiceae</taxon>
        <taxon>Brassica</taxon>
    </lineage>
</organism>
<proteinExistence type="predicted"/>
<dbReference type="Proteomes" id="UP000266723">
    <property type="component" value="Unassembled WGS sequence"/>
</dbReference>
<dbReference type="EMBL" id="QGKV02000649">
    <property type="protein sequence ID" value="KAF3579938.1"/>
    <property type="molecule type" value="Genomic_DNA"/>
</dbReference>
<sequence>MLVTMAVQDMCQVSFEFGNQRLKCLRIDLMLPHIELLFVPDEAKSRHNIGTANVNISARHPCFRNSSKPIRSSLFLDSHKWNKLKRNSESERPGVMALKNRAAGDLARSFAD</sequence>
<comment type="caution">
    <text evidence="1">The sequence shown here is derived from an EMBL/GenBank/DDBJ whole genome shotgun (WGS) entry which is preliminary data.</text>
</comment>
<protein>
    <submittedName>
        <fullName evidence="1">Uncharacterized protein</fullName>
    </submittedName>
</protein>
<gene>
    <name evidence="1" type="ORF">DY000_02034200</name>
</gene>
<keyword evidence="2" id="KW-1185">Reference proteome</keyword>
<evidence type="ECO:0000313" key="1">
    <source>
        <dbReference type="EMBL" id="KAF3579938.1"/>
    </source>
</evidence>
<accession>A0ABQ7DPG9</accession>
<evidence type="ECO:0000313" key="2">
    <source>
        <dbReference type="Proteomes" id="UP000266723"/>
    </source>
</evidence>